<reference evidence="1" key="2">
    <citation type="submission" date="2012-06" db="EMBL/GenBank/DDBJ databases">
        <authorList>
            <person name="Yu Y."/>
            <person name="Currie J."/>
            <person name="Lomeli R."/>
            <person name="Angelova A."/>
            <person name="Collura K."/>
            <person name="Wissotski M."/>
            <person name="Campos D."/>
            <person name="Kudrna D."/>
            <person name="Golser W."/>
            <person name="Ashely E."/>
            <person name="Descour A."/>
            <person name="Fernandes J."/>
            <person name="Soderlund C."/>
            <person name="Walbot V."/>
        </authorList>
    </citation>
    <scope>NUCLEOTIDE SEQUENCE</scope>
    <source>
        <strain evidence="1">B73</strain>
    </source>
</reference>
<reference evidence="1" key="1">
    <citation type="journal article" date="2009" name="PLoS Genet.">
        <title>Sequencing, mapping, and analysis of 27,455 maize full-length cDNAs.</title>
        <authorList>
            <person name="Soderlund C."/>
            <person name="Descour A."/>
            <person name="Kudrna D."/>
            <person name="Bomhoff M."/>
            <person name="Boyd L."/>
            <person name="Currie J."/>
            <person name="Angelova A."/>
            <person name="Collura K."/>
            <person name="Wissotski M."/>
            <person name="Ashley E."/>
            <person name="Morrow D."/>
            <person name="Fernandes J."/>
            <person name="Walbot V."/>
            <person name="Yu Y."/>
        </authorList>
    </citation>
    <scope>NUCLEOTIDE SEQUENCE</scope>
    <source>
        <strain evidence="1">B73</strain>
    </source>
</reference>
<name>C4J4L2_MAIZE</name>
<dbReference type="AlphaFoldDB" id="C4J4L2"/>
<organism evidence="1">
    <name type="scientific">Zea mays</name>
    <name type="common">Maize</name>
    <dbReference type="NCBI Taxonomy" id="4577"/>
    <lineage>
        <taxon>Eukaryota</taxon>
        <taxon>Viridiplantae</taxon>
        <taxon>Streptophyta</taxon>
        <taxon>Embryophyta</taxon>
        <taxon>Tracheophyta</taxon>
        <taxon>Spermatophyta</taxon>
        <taxon>Magnoliopsida</taxon>
        <taxon>Liliopsida</taxon>
        <taxon>Poales</taxon>
        <taxon>Poaceae</taxon>
        <taxon>PACMAD clade</taxon>
        <taxon>Panicoideae</taxon>
        <taxon>Andropogonodae</taxon>
        <taxon>Andropogoneae</taxon>
        <taxon>Tripsacinae</taxon>
        <taxon>Zea</taxon>
    </lineage>
</organism>
<evidence type="ECO:0000313" key="1">
    <source>
        <dbReference type="EMBL" id="ACR36112.1"/>
    </source>
</evidence>
<accession>C4J4L2</accession>
<proteinExistence type="evidence at transcript level"/>
<dbReference type="EMBL" id="BT085759">
    <property type="protein sequence ID" value="ACR36112.1"/>
    <property type="molecule type" value="mRNA"/>
</dbReference>
<sequence length="211" mass="21667">MFTPLYLHGTLRRTRRQSLPPRFTRRLTGQSSQRRSSKYIAHIIPLVLDLEDAGGAKPVGHAGLRHGAHGGAAHVEVSRLCEADTAGALVGDDHGGRLAGACRVAVAFNLVAGAAALASLEQGRAPGRDHRREGALPDGGLVPARTAVTAVAVWGAVVRRAGRQPAAGAVGGGHCRDIGVVAAGRDPGRRLVGRLGLVRLGELAGASNGAH</sequence>
<protein>
    <submittedName>
        <fullName evidence="1">Uncharacterized protein</fullName>
    </submittedName>
</protein>